<evidence type="ECO:0000313" key="2">
    <source>
        <dbReference type="Proteomes" id="UP000006556"/>
    </source>
</evidence>
<gene>
    <name evidence="1" type="ordered locus">PTH_0745</name>
</gene>
<dbReference type="HOGENOM" id="CLU_3101943_0_0_9"/>
<dbReference type="AlphaFoldDB" id="A5D4C5"/>
<accession>A5D4C5</accession>
<name>A5D4C5_PELTS</name>
<dbReference type="EMBL" id="AP009389">
    <property type="protein sequence ID" value="BAF58926.1"/>
    <property type="molecule type" value="Genomic_DNA"/>
</dbReference>
<keyword evidence="2" id="KW-1185">Reference proteome</keyword>
<dbReference type="KEGG" id="pth:PTH_0745"/>
<evidence type="ECO:0000313" key="1">
    <source>
        <dbReference type="EMBL" id="BAF58926.1"/>
    </source>
</evidence>
<dbReference type="Proteomes" id="UP000006556">
    <property type="component" value="Chromosome"/>
</dbReference>
<sequence>MDIFNHIDFDRTVPRGTLVLKINGAAARYTDVLKDNDDIEIYWEGHDERTD</sequence>
<reference evidence="2" key="1">
    <citation type="journal article" date="2008" name="Genome Res.">
        <title>The genome of Pelotomaculum thermopropionicum reveals niche-associated evolution in anaerobic microbiota.</title>
        <authorList>
            <person name="Kosaka T."/>
            <person name="Kato S."/>
            <person name="Shimoyama T."/>
            <person name="Ishii S."/>
            <person name="Abe T."/>
            <person name="Watanabe K."/>
        </authorList>
    </citation>
    <scope>NUCLEOTIDE SEQUENCE [LARGE SCALE GENOMIC DNA]</scope>
    <source>
        <strain evidence="2">DSM 13744 / JCM 10971 / SI</strain>
    </source>
</reference>
<protein>
    <submittedName>
        <fullName evidence="1">Uncharacterized protein</fullName>
    </submittedName>
</protein>
<proteinExistence type="predicted"/>
<organism evidence="1 2">
    <name type="scientific">Pelotomaculum thermopropionicum (strain DSM 13744 / JCM 10971 / SI)</name>
    <dbReference type="NCBI Taxonomy" id="370438"/>
    <lineage>
        <taxon>Bacteria</taxon>
        <taxon>Bacillati</taxon>
        <taxon>Bacillota</taxon>
        <taxon>Clostridia</taxon>
        <taxon>Eubacteriales</taxon>
        <taxon>Desulfotomaculaceae</taxon>
        <taxon>Pelotomaculum</taxon>
    </lineage>
</organism>
<dbReference type="STRING" id="370438.PTH_0745"/>